<evidence type="ECO:0000256" key="9">
    <source>
        <dbReference type="ARBA" id="ARBA00022840"/>
    </source>
</evidence>
<evidence type="ECO:0000259" key="18">
    <source>
        <dbReference type="PROSITE" id="PS51447"/>
    </source>
</evidence>
<evidence type="ECO:0000256" key="13">
    <source>
        <dbReference type="ARBA" id="ARBA00023146"/>
    </source>
</evidence>
<keyword evidence="12 15" id="KW-0648">Protein biosynthesis</keyword>
<dbReference type="Pfam" id="PF17759">
    <property type="entry name" value="tRNA_synthFbeta"/>
    <property type="match status" value="1"/>
</dbReference>
<keyword evidence="9 15" id="KW-0067">ATP-binding</keyword>
<dbReference type="CDD" id="cd02796">
    <property type="entry name" value="tRNA_bind_bactPheRS"/>
    <property type="match status" value="1"/>
</dbReference>
<comment type="subunit">
    <text evidence="3 15">Tetramer of two alpha and two beta subunits.</text>
</comment>
<dbReference type="SUPFAM" id="SSF50249">
    <property type="entry name" value="Nucleic acid-binding proteins"/>
    <property type="match status" value="1"/>
</dbReference>
<dbReference type="Gene3D" id="3.30.930.10">
    <property type="entry name" value="Bira Bifunctional Protein, Domain 2"/>
    <property type="match status" value="1"/>
</dbReference>
<keyword evidence="11 16" id="KW-0694">RNA-binding</keyword>
<name>A0A1M6PTA9_9FIRM</name>
<dbReference type="Pfam" id="PF03147">
    <property type="entry name" value="FDX-ACB"/>
    <property type="match status" value="1"/>
</dbReference>
<gene>
    <name evidence="15" type="primary">pheT</name>
    <name evidence="20" type="ORF">SAMN02745227_01549</name>
</gene>
<dbReference type="SMART" id="SM00873">
    <property type="entry name" value="B3_4"/>
    <property type="match status" value="1"/>
</dbReference>
<evidence type="ECO:0000256" key="8">
    <source>
        <dbReference type="ARBA" id="ARBA00022741"/>
    </source>
</evidence>
<dbReference type="PROSITE" id="PS51483">
    <property type="entry name" value="B5"/>
    <property type="match status" value="1"/>
</dbReference>
<comment type="cofactor">
    <cofactor evidence="15">
        <name>Mg(2+)</name>
        <dbReference type="ChEBI" id="CHEBI:18420"/>
    </cofactor>
    <text evidence="15">Binds 2 magnesium ions per tetramer.</text>
</comment>
<evidence type="ECO:0000313" key="20">
    <source>
        <dbReference type="EMBL" id="SHK11141.1"/>
    </source>
</evidence>
<keyword evidence="4 15" id="KW-0963">Cytoplasm</keyword>
<dbReference type="PANTHER" id="PTHR10947:SF0">
    <property type="entry name" value="PHENYLALANINE--TRNA LIGASE BETA SUBUNIT"/>
    <property type="match status" value="1"/>
</dbReference>
<dbReference type="InterPro" id="IPR002547">
    <property type="entry name" value="tRNA-bd_dom"/>
</dbReference>
<dbReference type="GO" id="GO:0140096">
    <property type="term" value="F:catalytic activity, acting on a protein"/>
    <property type="evidence" value="ECO:0007669"/>
    <property type="project" value="UniProtKB-ARBA"/>
</dbReference>
<dbReference type="InterPro" id="IPR004532">
    <property type="entry name" value="Phe-tRNA-ligase_IIc_bsu_bact"/>
</dbReference>
<evidence type="ECO:0000256" key="3">
    <source>
        <dbReference type="ARBA" id="ARBA00011209"/>
    </source>
</evidence>
<dbReference type="Pfam" id="PF01588">
    <property type="entry name" value="tRNA_bind"/>
    <property type="match status" value="1"/>
</dbReference>
<dbReference type="Gene3D" id="3.30.56.10">
    <property type="match status" value="2"/>
</dbReference>
<dbReference type="Gene3D" id="3.30.70.380">
    <property type="entry name" value="Ferrodoxin-fold anticodon-binding domain"/>
    <property type="match status" value="1"/>
</dbReference>
<dbReference type="SUPFAM" id="SSF56037">
    <property type="entry name" value="PheT/TilS domain"/>
    <property type="match status" value="1"/>
</dbReference>
<evidence type="ECO:0000256" key="7">
    <source>
        <dbReference type="ARBA" id="ARBA00022723"/>
    </source>
</evidence>
<keyword evidence="7 15" id="KW-0479">Metal-binding</keyword>
<proteinExistence type="inferred from homology"/>
<dbReference type="PROSITE" id="PS51447">
    <property type="entry name" value="FDX_ACB"/>
    <property type="match status" value="1"/>
</dbReference>
<feature type="binding site" evidence="15">
    <location>
        <position position="460"/>
    </location>
    <ligand>
        <name>Mg(2+)</name>
        <dbReference type="ChEBI" id="CHEBI:18420"/>
        <note>shared with alpha subunit</note>
    </ligand>
</feature>
<keyword evidence="8 15" id="KW-0547">Nucleotide-binding</keyword>
<evidence type="ECO:0000259" key="17">
    <source>
        <dbReference type="PROSITE" id="PS50886"/>
    </source>
</evidence>
<dbReference type="InterPro" id="IPR033714">
    <property type="entry name" value="tRNA_bind_bactPheRS"/>
</dbReference>
<evidence type="ECO:0000256" key="4">
    <source>
        <dbReference type="ARBA" id="ARBA00022490"/>
    </source>
</evidence>
<dbReference type="NCBIfam" id="TIGR00472">
    <property type="entry name" value="pheT_bact"/>
    <property type="match status" value="1"/>
</dbReference>
<dbReference type="Pfam" id="PF03484">
    <property type="entry name" value="B5"/>
    <property type="match status" value="1"/>
</dbReference>
<dbReference type="SUPFAM" id="SSF54991">
    <property type="entry name" value="Anticodon-binding domain of PheRS"/>
    <property type="match status" value="1"/>
</dbReference>
<organism evidence="20 21">
    <name type="scientific">Anaerobranca californiensis DSM 14826</name>
    <dbReference type="NCBI Taxonomy" id="1120989"/>
    <lineage>
        <taxon>Bacteria</taxon>
        <taxon>Bacillati</taxon>
        <taxon>Bacillota</taxon>
        <taxon>Clostridia</taxon>
        <taxon>Eubacteriales</taxon>
        <taxon>Proteinivoracaceae</taxon>
        <taxon>Anaerobranca</taxon>
    </lineage>
</organism>
<evidence type="ECO:0000256" key="2">
    <source>
        <dbReference type="ARBA" id="ARBA00008653"/>
    </source>
</evidence>
<feature type="domain" description="B5" evidence="19">
    <location>
        <begin position="398"/>
        <end position="472"/>
    </location>
</feature>
<dbReference type="HAMAP" id="MF_00283">
    <property type="entry name" value="Phe_tRNA_synth_beta1"/>
    <property type="match status" value="1"/>
</dbReference>
<dbReference type="PANTHER" id="PTHR10947">
    <property type="entry name" value="PHENYLALANYL-TRNA SYNTHETASE BETA CHAIN AND LEUCINE-RICH REPEAT-CONTAINING PROTEIN 47"/>
    <property type="match status" value="1"/>
</dbReference>
<dbReference type="InterPro" id="IPR041616">
    <property type="entry name" value="PheRS_beta_core"/>
</dbReference>
<keyword evidence="6 15" id="KW-0436">Ligase</keyword>
<keyword evidence="5 16" id="KW-0820">tRNA-binding</keyword>
<protein>
    <recommendedName>
        <fullName evidence="15">Phenylalanine--tRNA ligase beta subunit</fullName>
        <ecNumber evidence="15">6.1.1.20</ecNumber>
    </recommendedName>
    <alternativeName>
        <fullName evidence="15">Phenylalanyl-tRNA synthetase beta subunit</fullName>
        <shortName evidence="15">PheRS</shortName>
    </alternativeName>
</protein>
<keyword evidence="21" id="KW-1185">Reference proteome</keyword>
<dbReference type="Gene3D" id="3.50.40.10">
    <property type="entry name" value="Phenylalanyl-trna Synthetase, Chain B, domain 3"/>
    <property type="match status" value="1"/>
</dbReference>
<dbReference type="InterPro" id="IPR045060">
    <property type="entry name" value="Phe-tRNA-ligase_IIc_bsu"/>
</dbReference>
<dbReference type="SMART" id="SM00896">
    <property type="entry name" value="FDX-ACB"/>
    <property type="match status" value="1"/>
</dbReference>
<dbReference type="InterPro" id="IPR005146">
    <property type="entry name" value="B3/B4_tRNA-bd"/>
</dbReference>
<evidence type="ECO:0000256" key="5">
    <source>
        <dbReference type="ARBA" id="ARBA00022555"/>
    </source>
</evidence>
<dbReference type="InterPro" id="IPR020825">
    <property type="entry name" value="Phe-tRNA_synthase-like_B3/B4"/>
</dbReference>
<feature type="domain" description="FDX-ACB" evidence="18">
    <location>
        <begin position="700"/>
        <end position="791"/>
    </location>
</feature>
<evidence type="ECO:0000256" key="1">
    <source>
        <dbReference type="ARBA" id="ARBA00004496"/>
    </source>
</evidence>
<evidence type="ECO:0000259" key="19">
    <source>
        <dbReference type="PROSITE" id="PS51483"/>
    </source>
</evidence>
<reference evidence="21" key="1">
    <citation type="submission" date="2016-11" db="EMBL/GenBank/DDBJ databases">
        <authorList>
            <person name="Varghese N."/>
            <person name="Submissions S."/>
        </authorList>
    </citation>
    <scope>NUCLEOTIDE SEQUENCE [LARGE SCALE GENOMIC DNA]</scope>
    <source>
        <strain evidence="21">DSM 14826</strain>
    </source>
</reference>
<dbReference type="InterPro" id="IPR036690">
    <property type="entry name" value="Fdx_antiC-bd_sf"/>
</dbReference>
<dbReference type="EC" id="6.1.1.20" evidence="15"/>
<dbReference type="PROSITE" id="PS50886">
    <property type="entry name" value="TRBD"/>
    <property type="match status" value="1"/>
</dbReference>
<dbReference type="InterPro" id="IPR005121">
    <property type="entry name" value="Fdx_antiC-bd"/>
</dbReference>
<dbReference type="SMART" id="SM00874">
    <property type="entry name" value="B5"/>
    <property type="match status" value="1"/>
</dbReference>
<feature type="binding site" evidence="15">
    <location>
        <position position="456"/>
    </location>
    <ligand>
        <name>Mg(2+)</name>
        <dbReference type="ChEBI" id="CHEBI:18420"/>
        <note>shared with alpha subunit</note>
    </ligand>
</feature>
<comment type="similarity">
    <text evidence="2 15">Belongs to the phenylalanyl-tRNA synthetase beta subunit family. Type 1 subfamily.</text>
</comment>
<dbReference type="GO" id="GO:0004826">
    <property type="term" value="F:phenylalanine-tRNA ligase activity"/>
    <property type="evidence" value="ECO:0007669"/>
    <property type="project" value="UniProtKB-UniRule"/>
</dbReference>
<keyword evidence="10 15" id="KW-0460">Magnesium</keyword>
<dbReference type="Gene3D" id="2.40.50.140">
    <property type="entry name" value="Nucleic acid-binding proteins"/>
    <property type="match status" value="1"/>
</dbReference>
<dbReference type="GO" id="GO:0006432">
    <property type="term" value="P:phenylalanyl-tRNA aminoacylation"/>
    <property type="evidence" value="ECO:0007669"/>
    <property type="project" value="UniProtKB-UniRule"/>
</dbReference>
<dbReference type="EMBL" id="FRAI01000016">
    <property type="protein sequence ID" value="SHK11141.1"/>
    <property type="molecule type" value="Genomic_DNA"/>
</dbReference>
<feature type="binding site" evidence="15">
    <location>
        <position position="450"/>
    </location>
    <ligand>
        <name>Mg(2+)</name>
        <dbReference type="ChEBI" id="CHEBI:18420"/>
        <note>shared with alpha subunit</note>
    </ligand>
</feature>
<dbReference type="AlphaFoldDB" id="A0A1M6PTA9"/>
<dbReference type="InterPro" id="IPR005147">
    <property type="entry name" value="tRNA_synthase_B5-dom"/>
</dbReference>
<evidence type="ECO:0000256" key="15">
    <source>
        <dbReference type="HAMAP-Rule" id="MF_00283"/>
    </source>
</evidence>
<dbReference type="FunFam" id="2.40.50.140:FF:000045">
    <property type="entry name" value="Phenylalanine--tRNA ligase beta subunit"/>
    <property type="match status" value="1"/>
</dbReference>
<evidence type="ECO:0000256" key="6">
    <source>
        <dbReference type="ARBA" id="ARBA00022598"/>
    </source>
</evidence>
<dbReference type="GO" id="GO:0016740">
    <property type="term" value="F:transferase activity"/>
    <property type="evidence" value="ECO:0007669"/>
    <property type="project" value="UniProtKB-ARBA"/>
</dbReference>
<evidence type="ECO:0000313" key="21">
    <source>
        <dbReference type="Proteomes" id="UP000243547"/>
    </source>
</evidence>
<dbReference type="STRING" id="1120989.SAMN02745227_01549"/>
<feature type="domain" description="TRNA-binding" evidence="17">
    <location>
        <begin position="40"/>
        <end position="149"/>
    </location>
</feature>
<dbReference type="Proteomes" id="UP000243547">
    <property type="component" value="Unassembled WGS sequence"/>
</dbReference>
<dbReference type="GO" id="GO:0000049">
    <property type="term" value="F:tRNA binding"/>
    <property type="evidence" value="ECO:0007669"/>
    <property type="project" value="UniProtKB-UniRule"/>
</dbReference>
<evidence type="ECO:0000256" key="16">
    <source>
        <dbReference type="PROSITE-ProRule" id="PRU00209"/>
    </source>
</evidence>
<dbReference type="InterPro" id="IPR045864">
    <property type="entry name" value="aa-tRNA-synth_II/BPL/LPL"/>
</dbReference>
<dbReference type="InterPro" id="IPR012340">
    <property type="entry name" value="NA-bd_OB-fold"/>
</dbReference>
<dbReference type="Pfam" id="PF03483">
    <property type="entry name" value="B3_4"/>
    <property type="match status" value="1"/>
</dbReference>
<comment type="catalytic activity">
    <reaction evidence="14 15">
        <text>tRNA(Phe) + L-phenylalanine + ATP = L-phenylalanyl-tRNA(Phe) + AMP + diphosphate + H(+)</text>
        <dbReference type="Rhea" id="RHEA:19413"/>
        <dbReference type="Rhea" id="RHEA-COMP:9668"/>
        <dbReference type="Rhea" id="RHEA-COMP:9699"/>
        <dbReference type="ChEBI" id="CHEBI:15378"/>
        <dbReference type="ChEBI" id="CHEBI:30616"/>
        <dbReference type="ChEBI" id="CHEBI:33019"/>
        <dbReference type="ChEBI" id="CHEBI:58095"/>
        <dbReference type="ChEBI" id="CHEBI:78442"/>
        <dbReference type="ChEBI" id="CHEBI:78531"/>
        <dbReference type="ChEBI" id="CHEBI:456215"/>
        <dbReference type="EC" id="6.1.1.20"/>
    </reaction>
</comment>
<dbReference type="SUPFAM" id="SSF46955">
    <property type="entry name" value="Putative DNA-binding domain"/>
    <property type="match status" value="1"/>
</dbReference>
<dbReference type="CDD" id="cd00769">
    <property type="entry name" value="PheRS_beta_core"/>
    <property type="match status" value="1"/>
</dbReference>
<dbReference type="FunFam" id="3.30.56.10:FF:000002">
    <property type="entry name" value="Phenylalanine--tRNA ligase beta subunit"/>
    <property type="match status" value="1"/>
</dbReference>
<evidence type="ECO:0000256" key="10">
    <source>
        <dbReference type="ARBA" id="ARBA00022842"/>
    </source>
</evidence>
<comment type="subcellular location">
    <subcellularLocation>
        <location evidence="1 15">Cytoplasm</location>
    </subcellularLocation>
</comment>
<accession>A0A1M6PTA9</accession>
<dbReference type="SUPFAM" id="SSF55681">
    <property type="entry name" value="Class II aaRS and biotin synthetases"/>
    <property type="match status" value="1"/>
</dbReference>
<dbReference type="GO" id="GO:0005524">
    <property type="term" value="F:ATP binding"/>
    <property type="evidence" value="ECO:0007669"/>
    <property type="project" value="UniProtKB-UniRule"/>
</dbReference>
<keyword evidence="13 15" id="KW-0030">Aminoacyl-tRNA synthetase</keyword>
<dbReference type="NCBIfam" id="NF045760">
    <property type="entry name" value="YtpR"/>
    <property type="match status" value="1"/>
</dbReference>
<sequence length="792" mass="88333">MMKISYNWLKEYVKIDLSPEELAEKLTKAGVVVEHISPAFEEIKGVVVAEILEIEKHPDADKLSVTKVNNGSEVLQVVCGADNIKVGQKVPLAQIGSVLPGNFKIKKSKIRGVESFGMLCSADELGLELNVEDGILILPKDTPLGLEISEVLDLNDNILLLDLTPNRSDCLSLLGVAKEVAALTGAEFVPPNLYDGKINPSTFSIRIESSECKNYIGGEISNIQVAPSPIWLQIKLLKAGLRPINNVVDITNYVMLEYGQPLHAFDRKKIHTTEIVVKNITEEMEFKTLDEQIRKIPQGTLMITDGINPLAIAGVMGGAESEVDWDTEEIILESAYFQGDAVRRSVKGLNLRTEASARFEKSVAPLYVKGAALRAIKLLVDLCGAKLVGFSEEGDFSYNPLSIEISPQKVKDYLGLTIEKDEIIRILKDLGCNVEGKEPLIVQPPHHRVDLSLEVDLIEEIARIYGYDNIPATLPTVVTTVGKNSYKDKVYTKIKDLLIGYGVNEVITYPFISPDSFVKCNLEPDMAIPLANPLGKENSLMRTSLLPSALNCVSFNINRHNERIQFFELGKVYLGKMPLENLPDERDSLIVILQAESKREHWLTGKERRNDFYTIKGILESLFSLCNIISWEIRKEENVNYHPGRSGAIFIQGEKVGFIGQLHPALMKNWEVEDEIYSLELDLSLIVKHSSEQYNYKSIVKYPVVKRDLAVVVDEDLPANQLIKGIKEISPIISKAEIFDVYQGKGIEEGKKSIAISITLQKNGTLTDEEINFFINKALQSLEEKYNAKLRS</sequence>
<dbReference type="InterPro" id="IPR009061">
    <property type="entry name" value="DNA-bd_dom_put_sf"/>
</dbReference>
<dbReference type="FunFam" id="3.30.70.380:FF:000001">
    <property type="entry name" value="Phenylalanine--tRNA ligase beta subunit"/>
    <property type="match status" value="1"/>
</dbReference>
<feature type="binding site" evidence="15">
    <location>
        <position position="459"/>
    </location>
    <ligand>
        <name>Mg(2+)</name>
        <dbReference type="ChEBI" id="CHEBI:18420"/>
        <note>shared with alpha subunit</note>
    </ligand>
</feature>
<evidence type="ECO:0000256" key="12">
    <source>
        <dbReference type="ARBA" id="ARBA00022917"/>
    </source>
</evidence>
<dbReference type="GO" id="GO:0009328">
    <property type="term" value="C:phenylalanine-tRNA ligase complex"/>
    <property type="evidence" value="ECO:0007669"/>
    <property type="project" value="TreeGrafter"/>
</dbReference>
<evidence type="ECO:0000256" key="14">
    <source>
        <dbReference type="ARBA" id="ARBA00049255"/>
    </source>
</evidence>
<evidence type="ECO:0000256" key="11">
    <source>
        <dbReference type="ARBA" id="ARBA00022884"/>
    </source>
</evidence>
<dbReference type="GO" id="GO:0000287">
    <property type="term" value="F:magnesium ion binding"/>
    <property type="evidence" value="ECO:0007669"/>
    <property type="project" value="UniProtKB-UniRule"/>
</dbReference>